<feature type="compositionally biased region" description="Basic and acidic residues" evidence="1">
    <location>
        <begin position="1"/>
        <end position="10"/>
    </location>
</feature>
<dbReference type="AlphaFoldDB" id="A0AB39L774"/>
<evidence type="ECO:0000256" key="1">
    <source>
        <dbReference type="SAM" id="MobiDB-lite"/>
    </source>
</evidence>
<reference evidence="2" key="1">
    <citation type="submission" date="2024-07" db="EMBL/GenBank/DDBJ databases">
        <authorList>
            <person name="fu j."/>
        </authorList>
    </citation>
    <scope>NUCLEOTIDE SEQUENCE</scope>
    <source>
        <strain evidence="2">P10A9</strain>
    </source>
</reference>
<organism evidence="2">
    <name type="scientific">Sinomonas puerhi</name>
    <dbReference type="NCBI Taxonomy" id="3238584"/>
    <lineage>
        <taxon>Bacteria</taxon>
        <taxon>Bacillati</taxon>
        <taxon>Actinomycetota</taxon>
        <taxon>Actinomycetes</taxon>
        <taxon>Micrococcales</taxon>
        <taxon>Micrococcaceae</taxon>
        <taxon>Sinomonas</taxon>
    </lineage>
</organism>
<evidence type="ECO:0000313" key="2">
    <source>
        <dbReference type="EMBL" id="XDP47002.1"/>
    </source>
</evidence>
<dbReference type="EMBL" id="CP163302">
    <property type="protein sequence ID" value="XDP47002.1"/>
    <property type="molecule type" value="Genomic_DNA"/>
</dbReference>
<sequence>MTRERIDTRALLEGTATSVEDVDPDWPSTDAAAHVDRIVSDEYAPARAADAAEAERIRREARELARMLVPPGEPRTPWVSLRCGDAAVEPGWRLAVTRDVDLLLSVPGGTTVSLDQPIRCTCAHGTAAVTVPTLLRAVLAALAHRDSRSASVDVHSLR</sequence>
<feature type="region of interest" description="Disordered" evidence="1">
    <location>
        <begin position="1"/>
        <end position="28"/>
    </location>
</feature>
<name>A0AB39L774_9MICC</name>
<dbReference type="RefSeq" id="WP_369047174.1">
    <property type="nucleotide sequence ID" value="NZ_CP163302.1"/>
</dbReference>
<proteinExistence type="predicted"/>
<dbReference type="KEGG" id="spue:AB5L97_08460"/>
<protein>
    <submittedName>
        <fullName evidence="2">Uncharacterized protein</fullName>
    </submittedName>
</protein>
<gene>
    <name evidence="2" type="ORF">AB5L97_08460</name>
</gene>
<accession>A0AB39L774</accession>